<dbReference type="eggNOG" id="COG4166">
    <property type="taxonomic scope" value="Bacteria"/>
</dbReference>
<sequence length="153" mass="16847">MLTIPSGVLKINKGTFSFDEDYFFNITEASEGHNLFRAYYMGGTTFILSMYPGTNSNATFGVDADRFAVIDVATQSFEWVSNFPVAEGGEDDPFYVGSPYIDTENQQLLVPVTLSSGEHYLYIIDPEEAIAEQSSQVIAESVKAVGILEVNED</sequence>
<dbReference type="InParanoid" id="A0A1I1ZHU5"/>
<dbReference type="EMBL" id="FONA01000009">
    <property type="protein sequence ID" value="SFE30908.1"/>
    <property type="molecule type" value="Genomic_DNA"/>
</dbReference>
<accession>A0A1I1ZHU5</accession>
<evidence type="ECO:0000313" key="1">
    <source>
        <dbReference type="EMBL" id="SFE30908.1"/>
    </source>
</evidence>
<gene>
    <name evidence="1" type="ORF">SAMN05444380_109102</name>
</gene>
<organism evidence="1 2">
    <name type="scientific">Thermophagus xiamenensis</name>
    <dbReference type="NCBI Taxonomy" id="385682"/>
    <lineage>
        <taxon>Bacteria</taxon>
        <taxon>Pseudomonadati</taxon>
        <taxon>Bacteroidota</taxon>
        <taxon>Bacteroidia</taxon>
        <taxon>Marinilabiliales</taxon>
        <taxon>Marinilabiliaceae</taxon>
        <taxon>Thermophagus</taxon>
    </lineage>
</organism>
<dbReference type="InterPro" id="IPR025401">
    <property type="entry name" value="DUF4374"/>
</dbReference>
<keyword evidence="2" id="KW-1185">Reference proteome</keyword>
<protein>
    <submittedName>
        <fullName evidence="1">Uncharacterized protein</fullName>
    </submittedName>
</protein>
<dbReference type="AlphaFoldDB" id="A0A1I1ZHU5"/>
<dbReference type="Proteomes" id="UP000181976">
    <property type="component" value="Unassembled WGS sequence"/>
</dbReference>
<evidence type="ECO:0000313" key="2">
    <source>
        <dbReference type="Proteomes" id="UP000181976"/>
    </source>
</evidence>
<dbReference type="Pfam" id="PF14298">
    <property type="entry name" value="DUF4374"/>
    <property type="match status" value="1"/>
</dbReference>
<proteinExistence type="predicted"/>
<reference evidence="1 2" key="1">
    <citation type="submission" date="2016-10" db="EMBL/GenBank/DDBJ databases">
        <authorList>
            <person name="de Groot N.N."/>
        </authorList>
    </citation>
    <scope>NUCLEOTIDE SEQUENCE [LARGE SCALE GENOMIC DNA]</scope>
    <source>
        <strain evidence="1 2">DSM 19012</strain>
    </source>
</reference>
<name>A0A1I1ZHU5_9BACT</name>